<organism evidence="1 2">
    <name type="scientific">Desulfobacula phenolica</name>
    <dbReference type="NCBI Taxonomy" id="90732"/>
    <lineage>
        <taxon>Bacteria</taxon>
        <taxon>Pseudomonadati</taxon>
        <taxon>Thermodesulfobacteriota</taxon>
        <taxon>Desulfobacteria</taxon>
        <taxon>Desulfobacterales</taxon>
        <taxon>Desulfobacteraceae</taxon>
        <taxon>Desulfobacula</taxon>
    </lineage>
</organism>
<reference evidence="2" key="1">
    <citation type="submission" date="2016-10" db="EMBL/GenBank/DDBJ databases">
        <authorList>
            <person name="Varghese N."/>
            <person name="Submissions S."/>
        </authorList>
    </citation>
    <scope>NUCLEOTIDE SEQUENCE [LARGE SCALE GENOMIC DNA]</scope>
    <source>
        <strain evidence="2">DSM 3384</strain>
    </source>
</reference>
<sequence length="42" mass="4798">MNCATSITSTTPVFFGNEVDKVVQDYRDRKRWLKKHGAGLDL</sequence>
<proteinExistence type="predicted"/>
<protein>
    <submittedName>
        <fullName evidence="1">Uncharacterized protein</fullName>
    </submittedName>
</protein>
<accession>A0A1H2KGA4</accession>
<keyword evidence="2" id="KW-1185">Reference proteome</keyword>
<evidence type="ECO:0000313" key="1">
    <source>
        <dbReference type="EMBL" id="SDU67643.1"/>
    </source>
</evidence>
<evidence type="ECO:0000313" key="2">
    <source>
        <dbReference type="Proteomes" id="UP000199608"/>
    </source>
</evidence>
<gene>
    <name evidence="1" type="ORF">SAMN04487931_1433</name>
</gene>
<name>A0A1H2KGA4_9BACT</name>
<dbReference type="Proteomes" id="UP000199608">
    <property type="component" value="Unassembled WGS sequence"/>
</dbReference>
<dbReference type="EMBL" id="FNLL01000043">
    <property type="protein sequence ID" value="SDU67643.1"/>
    <property type="molecule type" value="Genomic_DNA"/>
</dbReference>
<dbReference type="AlphaFoldDB" id="A0A1H2KGA4"/>